<name>A0A8X7MKG1_9BASI</name>
<feature type="compositionally biased region" description="Acidic residues" evidence="1">
    <location>
        <begin position="224"/>
        <end position="242"/>
    </location>
</feature>
<feature type="region of interest" description="Disordered" evidence="1">
    <location>
        <begin position="144"/>
        <end position="178"/>
    </location>
</feature>
<reference evidence="2" key="2">
    <citation type="journal article" date="2019" name="IMA Fungus">
        <title>Genome sequencing and comparison of five Tilletia species to identify candidate genes for the detection of regulated species infecting wheat.</title>
        <authorList>
            <person name="Nguyen H.D.T."/>
            <person name="Sultana T."/>
            <person name="Kesanakurti P."/>
            <person name="Hambleton S."/>
        </authorList>
    </citation>
    <scope>NUCLEOTIDE SEQUENCE</scope>
    <source>
        <strain evidence="2">DAOMC 236426</strain>
    </source>
</reference>
<feature type="compositionally biased region" description="Acidic residues" evidence="1">
    <location>
        <begin position="250"/>
        <end position="261"/>
    </location>
</feature>
<evidence type="ECO:0000256" key="1">
    <source>
        <dbReference type="SAM" id="MobiDB-lite"/>
    </source>
</evidence>
<proteinExistence type="predicted"/>
<accession>A0A8X7MKG1</accession>
<feature type="region of interest" description="Disordered" evidence="1">
    <location>
        <begin position="393"/>
        <end position="462"/>
    </location>
</feature>
<organism evidence="2 3">
    <name type="scientific">Tilletia controversa</name>
    <name type="common">dwarf bunt fungus</name>
    <dbReference type="NCBI Taxonomy" id="13291"/>
    <lineage>
        <taxon>Eukaryota</taxon>
        <taxon>Fungi</taxon>
        <taxon>Dikarya</taxon>
        <taxon>Basidiomycota</taxon>
        <taxon>Ustilaginomycotina</taxon>
        <taxon>Exobasidiomycetes</taxon>
        <taxon>Tilletiales</taxon>
        <taxon>Tilletiaceae</taxon>
        <taxon>Tilletia</taxon>
    </lineage>
</organism>
<feature type="region of interest" description="Disordered" evidence="1">
    <location>
        <begin position="196"/>
        <end position="317"/>
    </location>
</feature>
<feature type="compositionally biased region" description="Low complexity" evidence="1">
    <location>
        <begin position="433"/>
        <end position="447"/>
    </location>
</feature>
<feature type="compositionally biased region" description="Basic and acidic residues" evidence="1">
    <location>
        <begin position="197"/>
        <end position="214"/>
    </location>
</feature>
<evidence type="ECO:0008006" key="4">
    <source>
        <dbReference type="Google" id="ProtNLM"/>
    </source>
</evidence>
<evidence type="ECO:0000313" key="2">
    <source>
        <dbReference type="EMBL" id="KAE8238728.1"/>
    </source>
</evidence>
<sequence length="462" mass="50604">MPSSYGELELFAVAGRWFLMDQTFSFHDLEVKLSSLDLNIHEQQRWRDFFFPYGEKRVDEDMPIRSFAITEMPSIKDKHIRVAFRKFAGKVTQGYHAGLLKQLYRQVPLAPPAVPAAPALRVLYRQVPMALTAVPAAPTRSFYGTASSAPTASSNSATLRILPDDPFEDPPDSPLFPVQRAARSPLADILDSSMELPEEHDAHSDDSSEEERSVEGASSADLVLPDDEGLGLGGDEYDDPDDLSYRTTSSDEDSEDEESEEGSSTASDHGLPSFEPSANMKVDQHTPPPSSPPRGGTSTQPSTQPTQPAIQRPRYDGSGSKEIISARAAAKDRVGVPTVFVNGLDDWRSQALNNLSSLAALRYFDLMGRSPRGSRWRHEWMCRCCFWPTNQASGSTTNLSRHLKNCPDREEPRTPGLAPYRPTPRTSSSQHRTSGGTSSASTQAITAPHTGIVAANPSPEDC</sequence>
<dbReference type="AlphaFoldDB" id="A0A8X7MKG1"/>
<comment type="caution">
    <text evidence="2">The sequence shown here is derived from an EMBL/GenBank/DDBJ whole genome shotgun (WGS) entry which is preliminary data.</text>
</comment>
<dbReference type="EMBL" id="LWDE02002001">
    <property type="protein sequence ID" value="KAE8238728.1"/>
    <property type="molecule type" value="Genomic_DNA"/>
</dbReference>
<keyword evidence="3" id="KW-1185">Reference proteome</keyword>
<feature type="compositionally biased region" description="Low complexity" evidence="1">
    <location>
        <begin position="145"/>
        <end position="158"/>
    </location>
</feature>
<dbReference type="Proteomes" id="UP000077684">
    <property type="component" value="Unassembled WGS sequence"/>
</dbReference>
<feature type="compositionally biased region" description="Low complexity" evidence="1">
    <location>
        <begin position="293"/>
        <end position="308"/>
    </location>
</feature>
<evidence type="ECO:0000313" key="3">
    <source>
        <dbReference type="Proteomes" id="UP000077684"/>
    </source>
</evidence>
<protein>
    <recommendedName>
        <fullName evidence="4">BED-type domain-containing protein</fullName>
    </recommendedName>
</protein>
<reference evidence="2" key="1">
    <citation type="submission" date="2016-04" db="EMBL/GenBank/DDBJ databases">
        <authorList>
            <person name="Nguyen H.D."/>
            <person name="Samba Siva P."/>
            <person name="Cullis J."/>
            <person name="Levesque C.A."/>
            <person name="Hambleton S."/>
        </authorList>
    </citation>
    <scope>NUCLEOTIDE SEQUENCE</scope>
    <source>
        <strain evidence="2">DAOMC 236426</strain>
    </source>
</reference>
<gene>
    <name evidence="2" type="ORF">A4X06_0g8648</name>
</gene>